<dbReference type="Proteomes" id="UP001165090">
    <property type="component" value="Unassembled WGS sequence"/>
</dbReference>
<feature type="domain" description="RNA polymerase sigma-70 region 2" evidence="2">
    <location>
        <begin position="91"/>
        <end position="135"/>
    </location>
</feature>
<dbReference type="InterPro" id="IPR014284">
    <property type="entry name" value="RNA_pol_sigma-70_dom"/>
</dbReference>
<dbReference type="InterPro" id="IPR013325">
    <property type="entry name" value="RNA_pol_sigma_r2"/>
</dbReference>
<dbReference type="InterPro" id="IPR050239">
    <property type="entry name" value="Sigma-70_RNA_pol_init_factors"/>
</dbReference>
<comment type="caution">
    <text evidence="3">The sequence shown here is derived from an EMBL/GenBank/DDBJ whole genome shotgun (WGS) entry which is preliminary data.</text>
</comment>
<dbReference type="EMBL" id="BSDZ01000080">
    <property type="protein sequence ID" value="GLI69208.1"/>
    <property type="molecule type" value="Genomic_DNA"/>
</dbReference>
<proteinExistence type="inferred from homology"/>
<protein>
    <recommendedName>
        <fullName evidence="2">RNA polymerase sigma-70 region 2 domain-containing protein</fullName>
    </recommendedName>
</protein>
<evidence type="ECO:0000313" key="4">
    <source>
        <dbReference type="Proteomes" id="UP001165090"/>
    </source>
</evidence>
<accession>A0ABQ5SIA7</accession>
<keyword evidence="4" id="KW-1185">Reference proteome</keyword>
<dbReference type="SUPFAM" id="SSF88946">
    <property type="entry name" value="Sigma2 domain of RNA polymerase sigma factors"/>
    <property type="match status" value="1"/>
</dbReference>
<dbReference type="Pfam" id="PF04542">
    <property type="entry name" value="Sigma70_r2"/>
    <property type="match status" value="1"/>
</dbReference>
<dbReference type="PANTHER" id="PTHR30603">
    <property type="entry name" value="RNA POLYMERASE SIGMA FACTOR RPO"/>
    <property type="match status" value="1"/>
</dbReference>
<sequence>MQLSGLRRVLTTLLRRPPSMVEMAKSLHCDEAALRVRLDCGNRARTLLAQKNYRLVVNIAKRLVRPASAAGNGLSGSSGSGGISAAVGDGGVSLDDAITVGMEALMYAIRKFKPEAGYRLSTYATWWIRLHVSRLVQAQTGVISLPVYQRANLDRLRAVRALLRSKLPPGVVPSIQQLAEAAGMYPSQVAQLEAIERAFTGGTRSFEAPLADGEGERGFTVEDLVAQNTDAELPLASTSSLFLDSEDFAASASLSSTVEGLLASLDRRESELLRKQYGFDDEMEGESGGEDGSEVAATEFGKAGPAPGMQRLKLGRKRRTSVAQALEKLRLLAGEDSPLAEWLQLESAKASYATRSAAGYSKKSKG</sequence>
<evidence type="ECO:0000256" key="1">
    <source>
        <dbReference type="ARBA" id="ARBA00007788"/>
    </source>
</evidence>
<dbReference type="InterPro" id="IPR007627">
    <property type="entry name" value="RNA_pol_sigma70_r2"/>
</dbReference>
<dbReference type="PANTHER" id="PTHR30603:SF47">
    <property type="entry name" value="RNA POLYMERASE SIGMA FACTOR SIGD, CHLOROPLASTIC"/>
    <property type="match status" value="1"/>
</dbReference>
<reference evidence="3 4" key="1">
    <citation type="journal article" date="2023" name="IScience">
        <title>Expanded male sex-determining region conserved during the evolution of homothallism in the green alga Volvox.</title>
        <authorList>
            <person name="Yamamoto K."/>
            <person name="Matsuzaki R."/>
            <person name="Mahakham W."/>
            <person name="Heman W."/>
            <person name="Sekimoto H."/>
            <person name="Kawachi M."/>
            <person name="Minakuchi Y."/>
            <person name="Toyoda A."/>
            <person name="Nozaki H."/>
        </authorList>
    </citation>
    <scope>NUCLEOTIDE SEQUENCE [LARGE SCALE GENOMIC DNA]</scope>
    <source>
        <strain evidence="3 4">NIES-4468</strain>
    </source>
</reference>
<organism evidence="3 4">
    <name type="scientific">Volvox africanus</name>
    <dbReference type="NCBI Taxonomy" id="51714"/>
    <lineage>
        <taxon>Eukaryota</taxon>
        <taxon>Viridiplantae</taxon>
        <taxon>Chlorophyta</taxon>
        <taxon>core chlorophytes</taxon>
        <taxon>Chlorophyceae</taxon>
        <taxon>CS clade</taxon>
        <taxon>Chlamydomonadales</taxon>
        <taxon>Volvocaceae</taxon>
        <taxon>Volvox</taxon>
    </lineage>
</organism>
<gene>
    <name evidence="3" type="ORF">VaNZ11_013781</name>
</gene>
<evidence type="ECO:0000259" key="2">
    <source>
        <dbReference type="Pfam" id="PF04542"/>
    </source>
</evidence>
<comment type="similarity">
    <text evidence="1">Belongs to the sigma-70 factor family.</text>
</comment>
<name>A0ABQ5SIA7_9CHLO</name>
<dbReference type="NCBIfam" id="TIGR02937">
    <property type="entry name" value="sigma70-ECF"/>
    <property type="match status" value="1"/>
</dbReference>
<dbReference type="Gene3D" id="1.20.120.1810">
    <property type="match status" value="1"/>
</dbReference>
<evidence type="ECO:0000313" key="3">
    <source>
        <dbReference type="EMBL" id="GLI69208.1"/>
    </source>
</evidence>